<reference evidence="1" key="1">
    <citation type="journal article" date="2014" name="Int. J. Syst. Evol. Microbiol.">
        <title>Complete genome sequence of Corynebacterium casei LMG S-19264T (=DSM 44701T), isolated from a smear-ripened cheese.</title>
        <authorList>
            <consortium name="US DOE Joint Genome Institute (JGI-PGF)"/>
            <person name="Walter F."/>
            <person name="Albersmeier A."/>
            <person name="Kalinowski J."/>
            <person name="Ruckert C."/>
        </authorList>
    </citation>
    <scope>NUCLEOTIDE SEQUENCE</scope>
    <source>
        <strain evidence="1">CGMCC 4.7201</strain>
    </source>
</reference>
<comment type="caution">
    <text evidence="1">The sequence shown here is derived from an EMBL/GenBank/DDBJ whole genome shotgun (WGS) entry which is preliminary data.</text>
</comment>
<accession>A0A918E143</accession>
<organism evidence="1 2">
    <name type="scientific">Wenjunlia tyrosinilytica</name>
    <dbReference type="NCBI Taxonomy" id="1544741"/>
    <lineage>
        <taxon>Bacteria</taxon>
        <taxon>Bacillati</taxon>
        <taxon>Actinomycetota</taxon>
        <taxon>Actinomycetes</taxon>
        <taxon>Kitasatosporales</taxon>
        <taxon>Streptomycetaceae</taxon>
        <taxon>Wenjunlia</taxon>
    </lineage>
</organism>
<evidence type="ECO:0000313" key="1">
    <source>
        <dbReference type="EMBL" id="GGO99196.1"/>
    </source>
</evidence>
<gene>
    <name evidence="1" type="ORF">GCM10012280_65090</name>
</gene>
<sequence length="91" mass="11057">MSNRERNIRRILEPPRRTLVQRFRAVMWEVEEWWCRHVTQRDLYRLLDAARIKTPSEWDTAQFREESMRWLAQRIEGVERSKDAEGGDGTP</sequence>
<proteinExistence type="predicted"/>
<evidence type="ECO:0000313" key="2">
    <source>
        <dbReference type="Proteomes" id="UP000641932"/>
    </source>
</evidence>
<name>A0A918E143_9ACTN</name>
<keyword evidence="2" id="KW-1185">Reference proteome</keyword>
<dbReference type="EMBL" id="BMMS01000043">
    <property type="protein sequence ID" value="GGO99196.1"/>
    <property type="molecule type" value="Genomic_DNA"/>
</dbReference>
<dbReference type="Proteomes" id="UP000641932">
    <property type="component" value="Unassembled WGS sequence"/>
</dbReference>
<reference evidence="1" key="2">
    <citation type="submission" date="2020-09" db="EMBL/GenBank/DDBJ databases">
        <authorList>
            <person name="Sun Q."/>
            <person name="Zhou Y."/>
        </authorList>
    </citation>
    <scope>NUCLEOTIDE SEQUENCE</scope>
    <source>
        <strain evidence="1">CGMCC 4.7201</strain>
    </source>
</reference>
<dbReference type="AlphaFoldDB" id="A0A918E143"/>
<dbReference type="RefSeq" id="WP_189135420.1">
    <property type="nucleotide sequence ID" value="NZ_BMMS01000043.1"/>
</dbReference>
<protein>
    <submittedName>
        <fullName evidence="1">Uncharacterized protein</fullName>
    </submittedName>
</protein>